<evidence type="ECO:0000256" key="1">
    <source>
        <dbReference type="ARBA" id="ARBA00004275"/>
    </source>
</evidence>
<evidence type="ECO:0000256" key="6">
    <source>
        <dbReference type="ARBA" id="ARBA00022803"/>
    </source>
</evidence>
<dbReference type="Pfam" id="PF14559">
    <property type="entry name" value="TPR_19"/>
    <property type="match status" value="1"/>
</dbReference>
<dbReference type="PANTHER" id="PTHR10130:SF0">
    <property type="entry name" value="GH08708P"/>
    <property type="match status" value="1"/>
</dbReference>
<feature type="compositionally biased region" description="Polar residues" evidence="9">
    <location>
        <begin position="47"/>
        <end position="56"/>
    </location>
</feature>
<dbReference type="InterPro" id="IPR011990">
    <property type="entry name" value="TPR-like_helical_dom_sf"/>
</dbReference>
<feature type="compositionally biased region" description="Polar residues" evidence="9">
    <location>
        <begin position="104"/>
        <end position="118"/>
    </location>
</feature>
<feature type="repeat" description="TPR" evidence="8">
    <location>
        <begin position="478"/>
        <end position="511"/>
    </location>
</feature>
<dbReference type="STRING" id="870435.A0A0C3K4B7"/>
<accession>A0A0C3K4B7</accession>
<feature type="repeat" description="TPR" evidence="8">
    <location>
        <begin position="589"/>
        <end position="622"/>
    </location>
</feature>
<sequence>MSLSMLVGGPECGPTNPLQGLTNRFDQDRGPQQDLLARAGPAKETFRTPQSSTSSELQRDVAQFFSPPTSDIQRPVTHTAQFQQQQRFQQQPFDMLRLQESLPQLASPSGPNTTTAQSPRGAFADAGWAGDFLQTHHRQPQSVGGHGQTQGTVASSTTLNKDIQEPALPFVSAGPQAWEMYTGYRMGPMNIGGMTLPIHGQTQAPGLTDRMLWDKEFQSQESLLSLASTSSPVSDVKQKEGFDQQTQQPSTSAESRPTDEMARLAAQVIDSVKHEENPKFTKSSFMSLMRQLRDGEVVVDQEGFVPSGLASASASAAATATGSMKGKGKARAVDVLGTEPKTETHTSTPAQQGDAHEAYFQRENEDFRAWWEAHYAGPSNSTAESSTAATLTSPAVLRKQGEARQWFELQDAWEQFEATTTGIQPVVEYKFQKENPYMGENLEAGRTRHHAMHVDGVERMYENVLEVEAAVQQDPYNGRAWYELGVRQQSNEREAKAVQALRRSLELDPSYLPAWLALAVSYTNENNRMGTYNAVLEWVSRNPDPRYSEAVKAWRDKLSGNGSVNFYRLVDLLIDMARISSGGTQEVDADVQIALAVLLNTMEDYSRALDCFLTALAVRPDDWLLYNRVGATMANSGRADEALQYYYRALELNPGYIRARYNLGISCINLRRHEEAATHILDALVLQDREGGDTVETGGATSRRGVTSSALWDSLKTTCLHLQRVDLASMCDHRDLDGEPLLRCGLYV</sequence>
<keyword evidence="11" id="KW-1185">Reference proteome</keyword>
<dbReference type="GO" id="GO:0005829">
    <property type="term" value="C:cytosol"/>
    <property type="evidence" value="ECO:0007669"/>
    <property type="project" value="TreeGrafter"/>
</dbReference>
<dbReference type="SMART" id="SM00028">
    <property type="entry name" value="TPR"/>
    <property type="match status" value="4"/>
</dbReference>
<comment type="similarity">
    <text evidence="3">Belongs to the peroxisomal targeting signal receptor family.</text>
</comment>
<dbReference type="AlphaFoldDB" id="A0A0C3K4B7"/>
<proteinExistence type="inferred from homology"/>
<evidence type="ECO:0000256" key="3">
    <source>
        <dbReference type="ARBA" id="ARBA00005348"/>
    </source>
</evidence>
<dbReference type="EMBL" id="KN831971">
    <property type="protein sequence ID" value="KIO04402.1"/>
    <property type="molecule type" value="Genomic_DNA"/>
</dbReference>
<evidence type="ECO:0000313" key="11">
    <source>
        <dbReference type="Proteomes" id="UP000054217"/>
    </source>
</evidence>
<dbReference type="Gene3D" id="1.25.40.10">
    <property type="entry name" value="Tetratricopeptide repeat domain"/>
    <property type="match status" value="1"/>
</dbReference>
<dbReference type="InterPro" id="IPR019734">
    <property type="entry name" value="TPR_rpt"/>
</dbReference>
<feature type="repeat" description="TPR" evidence="8">
    <location>
        <begin position="623"/>
        <end position="656"/>
    </location>
</feature>
<protein>
    <recommendedName>
        <fullName evidence="12">Peroxin-5</fullName>
    </recommendedName>
</protein>
<dbReference type="PROSITE" id="PS50293">
    <property type="entry name" value="TPR_REGION"/>
    <property type="match status" value="1"/>
</dbReference>
<dbReference type="GO" id="GO:0005052">
    <property type="term" value="F:peroxisome matrix targeting signal-1 binding"/>
    <property type="evidence" value="ECO:0007669"/>
    <property type="project" value="TreeGrafter"/>
</dbReference>
<evidence type="ECO:0000256" key="2">
    <source>
        <dbReference type="ARBA" id="ARBA00004496"/>
    </source>
</evidence>
<dbReference type="Proteomes" id="UP000054217">
    <property type="component" value="Unassembled WGS sequence"/>
</dbReference>
<dbReference type="SUPFAM" id="SSF48452">
    <property type="entry name" value="TPR-like"/>
    <property type="match status" value="1"/>
</dbReference>
<dbReference type="PANTHER" id="PTHR10130">
    <property type="entry name" value="PEROXISOMAL TARGETING SIGNAL 1 RECEPTOR PEX5"/>
    <property type="match status" value="1"/>
</dbReference>
<keyword evidence="5" id="KW-0677">Repeat</keyword>
<evidence type="ECO:0000256" key="8">
    <source>
        <dbReference type="PROSITE-ProRule" id="PRU00339"/>
    </source>
</evidence>
<evidence type="ECO:0000256" key="7">
    <source>
        <dbReference type="ARBA" id="ARBA00023140"/>
    </source>
</evidence>
<feature type="region of interest" description="Disordered" evidence="9">
    <location>
        <begin position="224"/>
        <end position="259"/>
    </location>
</feature>
<dbReference type="GO" id="GO:0016560">
    <property type="term" value="P:protein import into peroxisome matrix, docking"/>
    <property type="evidence" value="ECO:0007669"/>
    <property type="project" value="TreeGrafter"/>
</dbReference>
<feature type="compositionally biased region" description="Polar residues" evidence="9">
    <location>
        <begin position="66"/>
        <end position="77"/>
    </location>
</feature>
<name>A0A0C3K4B7_PISTI</name>
<keyword evidence="4" id="KW-0963">Cytoplasm</keyword>
<dbReference type="InterPro" id="IPR024111">
    <property type="entry name" value="PEX5/PEX5L"/>
</dbReference>
<comment type="subcellular location">
    <subcellularLocation>
        <location evidence="2">Cytoplasm</location>
    </subcellularLocation>
    <subcellularLocation>
        <location evidence="1">Peroxisome</location>
    </subcellularLocation>
</comment>
<keyword evidence="7" id="KW-0576">Peroxisome</keyword>
<feature type="region of interest" description="Disordered" evidence="9">
    <location>
        <begin position="1"/>
        <end position="77"/>
    </location>
</feature>
<dbReference type="Pfam" id="PF13181">
    <property type="entry name" value="TPR_8"/>
    <property type="match status" value="1"/>
</dbReference>
<dbReference type="HOGENOM" id="CLU_013516_2_0_1"/>
<dbReference type="OrthoDB" id="10006023at2759"/>
<organism evidence="10 11">
    <name type="scientific">Pisolithus tinctorius Marx 270</name>
    <dbReference type="NCBI Taxonomy" id="870435"/>
    <lineage>
        <taxon>Eukaryota</taxon>
        <taxon>Fungi</taxon>
        <taxon>Dikarya</taxon>
        <taxon>Basidiomycota</taxon>
        <taxon>Agaricomycotina</taxon>
        <taxon>Agaricomycetes</taxon>
        <taxon>Agaricomycetidae</taxon>
        <taxon>Boletales</taxon>
        <taxon>Sclerodermatineae</taxon>
        <taxon>Pisolithaceae</taxon>
        <taxon>Pisolithus</taxon>
    </lineage>
</organism>
<dbReference type="InParanoid" id="A0A0C3K4B7"/>
<evidence type="ECO:0000256" key="4">
    <source>
        <dbReference type="ARBA" id="ARBA00022490"/>
    </source>
</evidence>
<reference evidence="11" key="2">
    <citation type="submission" date="2015-01" db="EMBL/GenBank/DDBJ databases">
        <title>Evolutionary Origins and Diversification of the Mycorrhizal Mutualists.</title>
        <authorList>
            <consortium name="DOE Joint Genome Institute"/>
            <consortium name="Mycorrhizal Genomics Consortium"/>
            <person name="Kohler A."/>
            <person name="Kuo A."/>
            <person name="Nagy L.G."/>
            <person name="Floudas D."/>
            <person name="Copeland A."/>
            <person name="Barry K.W."/>
            <person name="Cichocki N."/>
            <person name="Veneault-Fourrey C."/>
            <person name="LaButti K."/>
            <person name="Lindquist E.A."/>
            <person name="Lipzen A."/>
            <person name="Lundell T."/>
            <person name="Morin E."/>
            <person name="Murat C."/>
            <person name="Riley R."/>
            <person name="Ohm R."/>
            <person name="Sun H."/>
            <person name="Tunlid A."/>
            <person name="Henrissat B."/>
            <person name="Grigoriev I.V."/>
            <person name="Hibbett D.S."/>
            <person name="Martin F."/>
        </authorList>
    </citation>
    <scope>NUCLEOTIDE SEQUENCE [LARGE SCALE GENOMIC DNA]</scope>
    <source>
        <strain evidence="11">Marx 270</strain>
    </source>
</reference>
<evidence type="ECO:0008006" key="12">
    <source>
        <dbReference type="Google" id="ProtNLM"/>
    </source>
</evidence>
<keyword evidence="6 8" id="KW-0802">TPR repeat</keyword>
<dbReference type="GO" id="GO:0005778">
    <property type="term" value="C:peroxisomal membrane"/>
    <property type="evidence" value="ECO:0007669"/>
    <property type="project" value="TreeGrafter"/>
</dbReference>
<evidence type="ECO:0000313" key="10">
    <source>
        <dbReference type="EMBL" id="KIO04402.1"/>
    </source>
</evidence>
<feature type="compositionally biased region" description="Polar residues" evidence="9">
    <location>
        <begin position="243"/>
        <end position="255"/>
    </location>
</feature>
<evidence type="ECO:0000256" key="9">
    <source>
        <dbReference type="SAM" id="MobiDB-lite"/>
    </source>
</evidence>
<evidence type="ECO:0000256" key="5">
    <source>
        <dbReference type="ARBA" id="ARBA00022737"/>
    </source>
</evidence>
<feature type="compositionally biased region" description="Polar residues" evidence="9">
    <location>
        <begin position="224"/>
        <end position="233"/>
    </location>
</feature>
<dbReference type="PROSITE" id="PS50005">
    <property type="entry name" value="TPR"/>
    <property type="match status" value="3"/>
</dbReference>
<gene>
    <name evidence="10" type="ORF">M404DRAFT_143371</name>
</gene>
<reference evidence="10 11" key="1">
    <citation type="submission" date="2014-04" db="EMBL/GenBank/DDBJ databases">
        <authorList>
            <consortium name="DOE Joint Genome Institute"/>
            <person name="Kuo A."/>
            <person name="Kohler A."/>
            <person name="Costa M.D."/>
            <person name="Nagy L.G."/>
            <person name="Floudas D."/>
            <person name="Copeland A."/>
            <person name="Barry K.W."/>
            <person name="Cichocki N."/>
            <person name="Veneault-Fourrey C."/>
            <person name="LaButti K."/>
            <person name="Lindquist E.A."/>
            <person name="Lipzen A."/>
            <person name="Lundell T."/>
            <person name="Morin E."/>
            <person name="Murat C."/>
            <person name="Sun H."/>
            <person name="Tunlid A."/>
            <person name="Henrissat B."/>
            <person name="Grigoriev I.V."/>
            <person name="Hibbett D.S."/>
            <person name="Martin F."/>
            <person name="Nordberg H.P."/>
            <person name="Cantor M.N."/>
            <person name="Hua S.X."/>
        </authorList>
    </citation>
    <scope>NUCLEOTIDE SEQUENCE [LARGE SCALE GENOMIC DNA]</scope>
    <source>
        <strain evidence="10 11">Marx 270</strain>
    </source>
</reference>
<feature type="region of interest" description="Disordered" evidence="9">
    <location>
        <begin position="104"/>
        <end position="123"/>
    </location>
</feature>